<keyword evidence="6 9" id="KW-1133">Transmembrane helix</keyword>
<evidence type="ECO:0000256" key="6">
    <source>
        <dbReference type="ARBA" id="ARBA00022989"/>
    </source>
</evidence>
<dbReference type="KEGG" id="lpd:AYR62_05880"/>
<dbReference type="PANTHER" id="PTHR38438">
    <property type="entry name" value="RIBOFLAVIN TRANSPORTER RIBU"/>
    <property type="match status" value="1"/>
</dbReference>
<dbReference type="AlphaFoldDB" id="A0A1B2J0R6"/>
<dbReference type="STRING" id="240427.AYR62_05880"/>
<dbReference type="OrthoDB" id="9809216at2"/>
<evidence type="ECO:0000313" key="11">
    <source>
        <dbReference type="Proteomes" id="UP000093267"/>
    </source>
</evidence>
<keyword evidence="3 8" id="KW-0813">Transport</keyword>
<dbReference type="PIRSF" id="PIRSF037778">
    <property type="entry name" value="UCP037778_transp_RibU"/>
    <property type="match status" value="1"/>
</dbReference>
<dbReference type="RefSeq" id="WP_065912061.1">
    <property type="nucleotide sequence ID" value="NZ_CP014915.1"/>
</dbReference>
<evidence type="ECO:0000256" key="1">
    <source>
        <dbReference type="ARBA" id="ARBA00004651"/>
    </source>
</evidence>
<dbReference type="EMBL" id="CP014924">
    <property type="protein sequence ID" value="ANZ67926.1"/>
    <property type="molecule type" value="Genomic_DNA"/>
</dbReference>
<dbReference type="InterPro" id="IPR025720">
    <property type="entry name" value="RibU"/>
</dbReference>
<evidence type="ECO:0000256" key="4">
    <source>
        <dbReference type="ARBA" id="ARBA00022475"/>
    </source>
</evidence>
<evidence type="ECO:0000256" key="8">
    <source>
        <dbReference type="PIRNR" id="PIRNR037778"/>
    </source>
</evidence>
<evidence type="ECO:0000256" key="7">
    <source>
        <dbReference type="ARBA" id="ARBA00023136"/>
    </source>
</evidence>
<comment type="subcellular location">
    <subcellularLocation>
        <location evidence="1">Cell membrane</location>
        <topology evidence="1">Multi-pass membrane protein</topology>
    </subcellularLocation>
</comment>
<gene>
    <name evidence="10" type="ORF">AYR63_12785</name>
</gene>
<evidence type="ECO:0000256" key="2">
    <source>
        <dbReference type="ARBA" id="ARBA00005540"/>
    </source>
</evidence>
<name>A0A1B2J0R6_9LACO</name>
<keyword evidence="5 9" id="KW-0812">Transmembrane</keyword>
<dbReference type="Proteomes" id="UP000093267">
    <property type="component" value="Chromosome"/>
</dbReference>
<feature type="transmembrane region" description="Helical" evidence="9">
    <location>
        <begin position="12"/>
        <end position="36"/>
    </location>
</feature>
<protein>
    <recommendedName>
        <fullName evidence="8">Riboflavin transporter</fullName>
    </recommendedName>
</protein>
<dbReference type="GO" id="GO:0005886">
    <property type="term" value="C:plasma membrane"/>
    <property type="evidence" value="ECO:0007669"/>
    <property type="project" value="UniProtKB-SubCell"/>
</dbReference>
<comment type="function">
    <text evidence="8">Probably a riboflavin-binding protein that interacts with the energy-coupling factor (ECF) ABC-transporter complex.</text>
</comment>
<evidence type="ECO:0000256" key="3">
    <source>
        <dbReference type="ARBA" id="ARBA00022448"/>
    </source>
</evidence>
<accession>A0A1B2J0R6</accession>
<dbReference type="Gene3D" id="1.10.1760.20">
    <property type="match status" value="1"/>
</dbReference>
<feature type="transmembrane region" description="Helical" evidence="9">
    <location>
        <begin position="48"/>
        <end position="73"/>
    </location>
</feature>
<evidence type="ECO:0000256" key="5">
    <source>
        <dbReference type="ARBA" id="ARBA00022692"/>
    </source>
</evidence>
<keyword evidence="7 8" id="KW-0472">Membrane</keyword>
<comment type="similarity">
    <text evidence="2 8">Belongs to the prokaryotic riboflavin transporter (P-RFT) (TC 2.A.87) family.</text>
</comment>
<evidence type="ECO:0000256" key="9">
    <source>
        <dbReference type="SAM" id="Phobius"/>
    </source>
</evidence>
<dbReference type="PANTHER" id="PTHR38438:SF1">
    <property type="entry name" value="RIBOFLAVIN TRANSPORTER RIBU"/>
    <property type="match status" value="1"/>
</dbReference>
<reference evidence="10 11" key="1">
    <citation type="submission" date="2016-03" db="EMBL/GenBank/DDBJ databases">
        <title>Pediococcus and Lactobacillus from brewery environment - whole genome sequencing and assembly.</title>
        <authorList>
            <person name="Behr J."/>
            <person name="Geissler A.J."/>
            <person name="Vogel R.F."/>
        </authorList>
    </citation>
    <scope>NUCLEOTIDE SEQUENCE [LARGE SCALE GENOMIC DNA]</scope>
    <source>
        <strain evidence="10 11">TMW 1.1995</strain>
    </source>
</reference>
<evidence type="ECO:0000313" key="10">
    <source>
        <dbReference type="EMBL" id="ANZ67926.1"/>
    </source>
</evidence>
<keyword evidence="4 8" id="KW-1003">Cell membrane</keyword>
<keyword evidence="11" id="KW-1185">Reference proteome</keyword>
<proteinExistence type="inferred from homology"/>
<organism evidence="10 11">
    <name type="scientific">Secundilactobacillus paracollinoides</name>
    <dbReference type="NCBI Taxonomy" id="240427"/>
    <lineage>
        <taxon>Bacteria</taxon>
        <taxon>Bacillati</taxon>
        <taxon>Bacillota</taxon>
        <taxon>Bacilli</taxon>
        <taxon>Lactobacillales</taxon>
        <taxon>Lactobacillaceae</taxon>
        <taxon>Secundilactobacillus</taxon>
    </lineage>
</organism>
<feature type="transmembrane region" description="Helical" evidence="9">
    <location>
        <begin position="79"/>
        <end position="103"/>
    </location>
</feature>
<feature type="transmembrane region" description="Helical" evidence="9">
    <location>
        <begin position="115"/>
        <end position="137"/>
    </location>
</feature>
<feature type="transmembrane region" description="Helical" evidence="9">
    <location>
        <begin position="157"/>
        <end position="181"/>
    </location>
</feature>
<sequence>MEHSATFSIRQVVIMSLFAGISFLLMFISFPILPFVSYLKVDFSDIPILLGMIMFGPAGGILIAAIKSLLYWLLTGVDVANLIGIVASFISSMSLLLPIAAVLKHTQGKKLWTRLILSIVASTISLSIVMGLLNYFILTPLYISVLGMKITMPLAKLVLYGVVPFNLIKGVIVGLVFAIVVDRMKHFLSQHSTLISE</sequence>
<dbReference type="InterPro" id="IPR024529">
    <property type="entry name" value="ECF_trnsprt_substrate-spec"/>
</dbReference>
<dbReference type="GO" id="GO:0032217">
    <property type="term" value="F:riboflavin transmembrane transporter activity"/>
    <property type="evidence" value="ECO:0007669"/>
    <property type="project" value="UniProtKB-UniRule"/>
</dbReference>
<dbReference type="Pfam" id="PF12822">
    <property type="entry name" value="ECF_trnsprt"/>
    <property type="match status" value="1"/>
</dbReference>